<dbReference type="GO" id="GO:0016780">
    <property type="term" value="F:phosphotransferase activity, for other substituted phosphate groups"/>
    <property type="evidence" value="ECO:0007669"/>
    <property type="project" value="InterPro"/>
</dbReference>
<evidence type="ECO:0000256" key="1">
    <source>
        <dbReference type="SAM" id="MobiDB-lite"/>
    </source>
</evidence>
<feature type="transmembrane region" description="Helical" evidence="2">
    <location>
        <begin position="106"/>
        <end position="139"/>
    </location>
</feature>
<dbReference type="InterPro" id="IPR043130">
    <property type="entry name" value="CDP-OH_PTrfase_TM_dom"/>
</dbReference>
<evidence type="ECO:0000313" key="4">
    <source>
        <dbReference type="Proteomes" id="UP000317716"/>
    </source>
</evidence>
<feature type="region of interest" description="Disordered" evidence="1">
    <location>
        <begin position="1"/>
        <end position="29"/>
    </location>
</feature>
<keyword evidence="2" id="KW-0812">Transmembrane</keyword>
<feature type="transmembrane region" description="Helical" evidence="2">
    <location>
        <begin position="304"/>
        <end position="325"/>
    </location>
</feature>
<reference evidence="3 4" key="1">
    <citation type="journal article" date="2019" name="Nat. Microbiol.">
        <title>Mediterranean grassland soil C-N compound turnover is dependent on rainfall and depth, and is mediated by genomically divergent microorganisms.</title>
        <authorList>
            <person name="Diamond S."/>
            <person name="Andeer P.F."/>
            <person name="Li Z."/>
            <person name="Crits-Christoph A."/>
            <person name="Burstein D."/>
            <person name="Anantharaman K."/>
            <person name="Lane K.R."/>
            <person name="Thomas B.C."/>
            <person name="Pan C."/>
            <person name="Northen T.R."/>
            <person name="Banfield J.F."/>
        </authorList>
    </citation>
    <scope>NUCLEOTIDE SEQUENCE [LARGE SCALE GENOMIC DNA]</scope>
    <source>
        <strain evidence="3">WS_2</strain>
    </source>
</reference>
<sequence length="350" mass="37882">MVEPTPMRTGARGDKLRETAPATDPGARFVRRDLPPYGASLAAVPHSPHDMPATPVPDLGTLRSICQGEKVRQDRRPWYVLSRRVSIVITWWLLHTPVTANQVTLASLVLALAAGVLLAMPSKALALAAAGMLVVHYFLDKVDGEIARFRKVHSLTGVYMDELSHVFAYAGTFAGLGVHLAWRARTPAETLEVLGAAMLGALAMVMIRQNKSMGALIYGQYVLEQPGLLPAAARSGPAPLLSREGVRLNRRGEAGESRRPSAWGAVAVVRDLVLTVSEFTFVLLLLLIGVALEAATGSARFLGIVLRGQALLQAAVLVALIWINLSFNLETEVRRLNDLSQERSRDTHAE</sequence>
<dbReference type="AlphaFoldDB" id="A0A538SU74"/>
<organism evidence="3 4">
    <name type="scientific">Eiseniibacteriota bacterium</name>
    <dbReference type="NCBI Taxonomy" id="2212470"/>
    <lineage>
        <taxon>Bacteria</taxon>
        <taxon>Candidatus Eiseniibacteriota</taxon>
    </lineage>
</organism>
<evidence type="ECO:0000256" key="2">
    <source>
        <dbReference type="SAM" id="Phobius"/>
    </source>
</evidence>
<dbReference type="Pfam" id="PF01066">
    <property type="entry name" value="CDP-OH_P_transf"/>
    <property type="match status" value="1"/>
</dbReference>
<evidence type="ECO:0008006" key="5">
    <source>
        <dbReference type="Google" id="ProtNLM"/>
    </source>
</evidence>
<dbReference type="GO" id="GO:0016020">
    <property type="term" value="C:membrane"/>
    <property type="evidence" value="ECO:0007669"/>
    <property type="project" value="InterPro"/>
</dbReference>
<name>A0A538SU74_UNCEI</name>
<feature type="transmembrane region" description="Helical" evidence="2">
    <location>
        <begin position="159"/>
        <end position="182"/>
    </location>
</feature>
<dbReference type="EMBL" id="VBOS01000240">
    <property type="protein sequence ID" value="TMQ54937.1"/>
    <property type="molecule type" value="Genomic_DNA"/>
</dbReference>
<dbReference type="GO" id="GO:0008654">
    <property type="term" value="P:phospholipid biosynthetic process"/>
    <property type="evidence" value="ECO:0007669"/>
    <property type="project" value="InterPro"/>
</dbReference>
<gene>
    <name evidence="3" type="ORF">E6K72_07105</name>
</gene>
<evidence type="ECO:0000313" key="3">
    <source>
        <dbReference type="EMBL" id="TMQ54937.1"/>
    </source>
</evidence>
<proteinExistence type="predicted"/>
<feature type="transmembrane region" description="Helical" evidence="2">
    <location>
        <begin position="268"/>
        <end position="292"/>
    </location>
</feature>
<comment type="caution">
    <text evidence="3">The sequence shown here is derived from an EMBL/GenBank/DDBJ whole genome shotgun (WGS) entry which is preliminary data.</text>
</comment>
<dbReference type="Gene3D" id="1.20.120.1760">
    <property type="match status" value="1"/>
</dbReference>
<dbReference type="InterPro" id="IPR000462">
    <property type="entry name" value="CDP-OH_P_trans"/>
</dbReference>
<protein>
    <recommendedName>
        <fullName evidence="5">CDP-alcohol phosphatidyltransferase family protein</fullName>
    </recommendedName>
</protein>
<keyword evidence="2" id="KW-1133">Transmembrane helix</keyword>
<keyword evidence="2" id="KW-0472">Membrane</keyword>
<accession>A0A538SU74</accession>
<dbReference type="Proteomes" id="UP000317716">
    <property type="component" value="Unassembled WGS sequence"/>
</dbReference>